<gene>
    <name evidence="2" type="ORF">SAMN05444126_12819</name>
</gene>
<dbReference type="PANTHER" id="PTHR33990">
    <property type="entry name" value="PROTEIN YJDN-RELATED"/>
    <property type="match status" value="1"/>
</dbReference>
<feature type="domain" description="PhnB-like" evidence="1">
    <location>
        <begin position="5"/>
        <end position="114"/>
    </location>
</feature>
<comment type="caution">
    <text evidence="2">The sequence shown here is derived from an EMBL/GenBank/DDBJ whole genome shotgun (WGS) entry which is preliminary data.</text>
</comment>
<accession>A0A1H9W674</accession>
<protein>
    <submittedName>
        <fullName evidence="2">Glyoxalase superfamily enzyme, possibly 3-demethylubiquinone-9 3-methyltransferase</fullName>
    </submittedName>
</protein>
<dbReference type="InterPro" id="IPR028973">
    <property type="entry name" value="PhnB-like"/>
</dbReference>
<evidence type="ECO:0000259" key="1">
    <source>
        <dbReference type="Pfam" id="PF06983"/>
    </source>
</evidence>
<evidence type="ECO:0000313" key="2">
    <source>
        <dbReference type="EMBL" id="SES29388.1"/>
    </source>
</evidence>
<organism evidence="2 3">
    <name type="scientific">Salisediminibacterium halotolerans</name>
    <dbReference type="NCBI Taxonomy" id="517425"/>
    <lineage>
        <taxon>Bacteria</taxon>
        <taxon>Bacillati</taxon>
        <taxon>Bacillota</taxon>
        <taxon>Bacilli</taxon>
        <taxon>Bacillales</taxon>
        <taxon>Bacillaceae</taxon>
        <taxon>Salisediminibacterium</taxon>
    </lineage>
</organism>
<keyword evidence="3" id="KW-1185">Reference proteome</keyword>
<dbReference type="AlphaFoldDB" id="A0A1H9W674"/>
<dbReference type="Gene3D" id="3.30.720.100">
    <property type="match status" value="1"/>
</dbReference>
<dbReference type="OrthoDB" id="9806473at2"/>
<dbReference type="Gene3D" id="3.30.720.110">
    <property type="match status" value="1"/>
</dbReference>
<name>A0A1H9W674_9BACI</name>
<sequence length="280" mass="32357">MKHVIQPCLWFDNHVNEAADYYSHVFQQCTVLSASPMTVQIEIEGLPFTLLNGGPHFTPNPSISFFITYESEAELDAVWNKLLPGGELLMPLAEYEWSKKYGWIQDRYGISWHLSLGRISDTGQKNVPFLLFVNEQYGLAEKAVDHYTAIFDDSFIDGILRYSEEERPERAGSVKHGQFGLKNEKFMIMESSDDHRFSMNEAISLIVYCKTQKEVDYYWEQLTRGGREVQCGWLKDAFGVSWQVVPVQLIELMKDPAKQERVMDAFMQMKKIDIAKLEEV</sequence>
<dbReference type="EMBL" id="FOGV01000028">
    <property type="protein sequence ID" value="SES29388.1"/>
    <property type="molecule type" value="Genomic_DNA"/>
</dbReference>
<dbReference type="STRING" id="1464123.SAMN05444126_12819"/>
<dbReference type="CDD" id="cd06588">
    <property type="entry name" value="PhnB_like"/>
    <property type="match status" value="2"/>
</dbReference>
<dbReference type="Pfam" id="PF06983">
    <property type="entry name" value="3-dmu-9_3-mt"/>
    <property type="match status" value="2"/>
</dbReference>
<dbReference type="Gene3D" id="3.10.180.10">
    <property type="entry name" value="2,3-Dihydroxybiphenyl 1,2-Dioxygenase, domain 1"/>
    <property type="match status" value="1"/>
</dbReference>
<dbReference type="InterPro" id="IPR029068">
    <property type="entry name" value="Glyas_Bleomycin-R_OHBP_Dase"/>
</dbReference>
<dbReference type="SUPFAM" id="SSF54593">
    <property type="entry name" value="Glyoxalase/Bleomycin resistance protein/Dihydroxybiphenyl dioxygenase"/>
    <property type="match status" value="2"/>
</dbReference>
<dbReference type="RefSeq" id="WP_093074415.1">
    <property type="nucleotide sequence ID" value="NZ_FOGV01000028.1"/>
</dbReference>
<evidence type="ECO:0000313" key="3">
    <source>
        <dbReference type="Proteomes" id="UP000199318"/>
    </source>
</evidence>
<proteinExistence type="predicted"/>
<dbReference type="Proteomes" id="UP000199318">
    <property type="component" value="Unassembled WGS sequence"/>
</dbReference>
<feature type="domain" description="PhnB-like" evidence="1">
    <location>
        <begin position="124"/>
        <end position="245"/>
    </location>
</feature>
<reference evidence="3" key="1">
    <citation type="submission" date="2016-10" db="EMBL/GenBank/DDBJ databases">
        <authorList>
            <person name="de Groot N.N."/>
        </authorList>
    </citation>
    <scope>NUCLEOTIDE SEQUENCE [LARGE SCALE GENOMIC DNA]</scope>
    <source>
        <strain evidence="3">10nlg</strain>
    </source>
</reference>